<name>A0AA35ST84_GEOBA</name>
<sequence>MPESGFTTVDTVFRYDTTAVNNIAQLYMHQLTPMGQEKCLLERC</sequence>
<proteinExistence type="predicted"/>
<dbReference type="Proteomes" id="UP001174909">
    <property type="component" value="Unassembled WGS sequence"/>
</dbReference>
<accession>A0AA35ST84</accession>
<organism evidence="1 2">
    <name type="scientific">Geodia barretti</name>
    <name type="common">Barrett's horny sponge</name>
    <dbReference type="NCBI Taxonomy" id="519541"/>
    <lineage>
        <taxon>Eukaryota</taxon>
        <taxon>Metazoa</taxon>
        <taxon>Porifera</taxon>
        <taxon>Demospongiae</taxon>
        <taxon>Heteroscleromorpha</taxon>
        <taxon>Tetractinellida</taxon>
        <taxon>Astrophorina</taxon>
        <taxon>Geodiidae</taxon>
        <taxon>Geodia</taxon>
    </lineage>
</organism>
<dbReference type="AlphaFoldDB" id="A0AA35ST84"/>
<protein>
    <submittedName>
        <fullName evidence="1">Uncharacterized protein</fullName>
    </submittedName>
</protein>
<comment type="caution">
    <text evidence="1">The sequence shown here is derived from an EMBL/GenBank/DDBJ whole genome shotgun (WGS) entry which is preliminary data.</text>
</comment>
<feature type="non-terminal residue" evidence="1">
    <location>
        <position position="44"/>
    </location>
</feature>
<reference evidence="1" key="1">
    <citation type="submission" date="2023-03" db="EMBL/GenBank/DDBJ databases">
        <authorList>
            <person name="Steffen K."/>
            <person name="Cardenas P."/>
        </authorList>
    </citation>
    <scope>NUCLEOTIDE SEQUENCE</scope>
</reference>
<keyword evidence="2" id="KW-1185">Reference proteome</keyword>
<dbReference type="EMBL" id="CASHTH010002723">
    <property type="protein sequence ID" value="CAI8034296.1"/>
    <property type="molecule type" value="Genomic_DNA"/>
</dbReference>
<evidence type="ECO:0000313" key="1">
    <source>
        <dbReference type="EMBL" id="CAI8034296.1"/>
    </source>
</evidence>
<evidence type="ECO:0000313" key="2">
    <source>
        <dbReference type="Proteomes" id="UP001174909"/>
    </source>
</evidence>
<gene>
    <name evidence="1" type="ORF">GBAR_LOCUS19325</name>
</gene>